<dbReference type="OrthoDB" id="8370150at2"/>
<evidence type="ECO:0000259" key="1">
    <source>
        <dbReference type="Pfam" id="PF13924"/>
    </source>
</evidence>
<protein>
    <submittedName>
        <fullName evidence="2">Lipocalin-like domain-containing protein</fullName>
    </submittedName>
</protein>
<comment type="caution">
    <text evidence="2">The sequence shown here is derived from an EMBL/GenBank/DDBJ whole genome shotgun (WGS) entry which is preliminary data.</text>
</comment>
<proteinExistence type="predicted"/>
<name>A0A5C8PE27_9HYPH</name>
<dbReference type="AlphaFoldDB" id="A0A5C8PE27"/>
<evidence type="ECO:0000313" key="3">
    <source>
        <dbReference type="Proteomes" id="UP000321638"/>
    </source>
</evidence>
<sequence length="86" mass="9749">MPTDAEATRLFRSMIAFAGRYEVDGDKLIYYPEASWNEVWNGTTQTRLLEISWDRLHVRSAPILSPSTATTIVFSLTWDRAPGRGS</sequence>
<evidence type="ECO:0000313" key="2">
    <source>
        <dbReference type="EMBL" id="TXL71580.1"/>
    </source>
</evidence>
<dbReference type="EMBL" id="VDUZ01000042">
    <property type="protein sequence ID" value="TXL71580.1"/>
    <property type="molecule type" value="Genomic_DNA"/>
</dbReference>
<dbReference type="Proteomes" id="UP000321638">
    <property type="component" value="Unassembled WGS sequence"/>
</dbReference>
<organism evidence="2 3">
    <name type="scientific">Vineibacter terrae</name>
    <dbReference type="NCBI Taxonomy" id="2586908"/>
    <lineage>
        <taxon>Bacteria</taxon>
        <taxon>Pseudomonadati</taxon>
        <taxon>Pseudomonadota</taxon>
        <taxon>Alphaproteobacteria</taxon>
        <taxon>Hyphomicrobiales</taxon>
        <taxon>Vineibacter</taxon>
    </lineage>
</organism>
<keyword evidence="3" id="KW-1185">Reference proteome</keyword>
<dbReference type="InterPro" id="IPR024311">
    <property type="entry name" value="Lipocalin-like"/>
</dbReference>
<reference evidence="2 3" key="1">
    <citation type="submission" date="2019-06" db="EMBL/GenBank/DDBJ databases">
        <title>New taxonomy in bacterial strain CC-CFT640, isolated from vineyard.</title>
        <authorList>
            <person name="Lin S.-Y."/>
            <person name="Tsai C.-F."/>
            <person name="Young C.-C."/>
        </authorList>
    </citation>
    <scope>NUCLEOTIDE SEQUENCE [LARGE SCALE GENOMIC DNA]</scope>
    <source>
        <strain evidence="2 3">CC-CFT640</strain>
    </source>
</reference>
<dbReference type="Pfam" id="PF13924">
    <property type="entry name" value="Lipocalin_5"/>
    <property type="match status" value="1"/>
</dbReference>
<accession>A0A5C8PE27</accession>
<gene>
    <name evidence="2" type="ORF">FHP25_29750</name>
</gene>
<feature type="domain" description="Lipocalin-like" evidence="1">
    <location>
        <begin position="3"/>
        <end position="81"/>
    </location>
</feature>